<dbReference type="InterPro" id="IPR016785">
    <property type="entry name" value="ComGD"/>
</dbReference>
<protein>
    <submittedName>
        <fullName evidence="1">Competence protein ComGD</fullName>
    </submittedName>
</protein>
<organism evidence="1 2">
    <name type="scientific">Streptococcus porcorum</name>
    <dbReference type="NCBI Taxonomy" id="701526"/>
    <lineage>
        <taxon>Bacteria</taxon>
        <taxon>Bacillati</taxon>
        <taxon>Bacillota</taxon>
        <taxon>Bacilli</taxon>
        <taxon>Lactobacillales</taxon>
        <taxon>Streptococcaceae</taxon>
        <taxon>Streptococcus</taxon>
    </lineage>
</organism>
<evidence type="ECO:0000313" key="1">
    <source>
        <dbReference type="EMBL" id="MET3634648.1"/>
    </source>
</evidence>
<dbReference type="Proteomes" id="UP001549037">
    <property type="component" value="Unassembled WGS sequence"/>
</dbReference>
<gene>
    <name evidence="1" type="ORF">ABID28_001294</name>
</gene>
<name>A0ABV2JFW6_9STRE</name>
<sequence>MSKKFRIKGFTLLESLLVLSVTSFVVLSFSATFKGVLSQVEEDLFFISFEHLYRDSQSLSALRSEPVQLVLSDGVISNGQTSLALPKGVTVENGINVTFDHGGGNSSMKKIVFQTRQKTIRYQLYMGSGKYKKTEN</sequence>
<dbReference type="NCBIfam" id="NF040982">
    <property type="entry name" value="ComGD"/>
    <property type="match status" value="1"/>
</dbReference>
<accession>A0ABV2JFW6</accession>
<proteinExistence type="predicted"/>
<reference evidence="1 2" key="1">
    <citation type="submission" date="2024-06" db="EMBL/GenBank/DDBJ databases">
        <title>Genomic Encyclopedia of Type Strains, Phase IV (KMG-IV): sequencing the most valuable type-strain genomes for metagenomic binning, comparative biology and taxonomic classification.</title>
        <authorList>
            <person name="Goeker M."/>
        </authorList>
    </citation>
    <scope>NUCLEOTIDE SEQUENCE [LARGE SCALE GENOMIC DNA]</scope>
    <source>
        <strain evidence="1 2">DSM 28302</strain>
    </source>
</reference>
<comment type="caution">
    <text evidence="1">The sequence shown here is derived from an EMBL/GenBank/DDBJ whole genome shotgun (WGS) entry which is preliminary data.</text>
</comment>
<dbReference type="EMBL" id="JBEPLN010000021">
    <property type="protein sequence ID" value="MET3634648.1"/>
    <property type="molecule type" value="Genomic_DNA"/>
</dbReference>
<evidence type="ECO:0000313" key="2">
    <source>
        <dbReference type="Proteomes" id="UP001549037"/>
    </source>
</evidence>
<keyword evidence="2" id="KW-1185">Reference proteome</keyword>